<comment type="caution">
    <text evidence="1">The sequence shown here is derived from an EMBL/GenBank/DDBJ whole genome shotgun (WGS) entry which is preliminary data.</text>
</comment>
<evidence type="ECO:0000313" key="2">
    <source>
        <dbReference type="Proteomes" id="UP000050346"/>
    </source>
</evidence>
<dbReference type="InterPro" id="IPR008948">
    <property type="entry name" value="L-Aspartase-like"/>
</dbReference>
<gene>
    <name evidence="1" type="ORF">ALO71_00616</name>
</gene>
<dbReference type="AlphaFoldDB" id="A0A0P9PE41"/>
<dbReference type="EMBL" id="LJQG01000240">
    <property type="protein sequence ID" value="KPX16250.1"/>
    <property type="molecule type" value="Genomic_DNA"/>
</dbReference>
<dbReference type="SUPFAM" id="SSF48557">
    <property type="entry name" value="L-aspartase-like"/>
    <property type="match status" value="1"/>
</dbReference>
<accession>A0A0P9PE41</accession>
<dbReference type="Proteomes" id="UP000050346">
    <property type="component" value="Unassembled WGS sequence"/>
</dbReference>
<proteinExistence type="predicted"/>
<name>A0A0P9PE41_PSEA0</name>
<sequence>MGTIAARDAIRVLELTEQVAAATLIAANQGIWLRSKAADAHPLPPALAAMHQQLGEDFAPVIEDRALENELRLCLKHIANRRWSLHAQ</sequence>
<protein>
    <submittedName>
        <fullName evidence="1">Phenylalanine ammonia-lyase/histidase family protein</fullName>
    </submittedName>
</protein>
<dbReference type="GO" id="GO:0016829">
    <property type="term" value="F:lyase activity"/>
    <property type="evidence" value="ECO:0007669"/>
    <property type="project" value="UniProtKB-KW"/>
</dbReference>
<evidence type="ECO:0000313" key="1">
    <source>
        <dbReference type="EMBL" id="KPX16250.1"/>
    </source>
</evidence>
<reference evidence="1 2" key="1">
    <citation type="submission" date="2015-09" db="EMBL/GenBank/DDBJ databases">
        <title>Genome announcement of multiple Pseudomonas syringae strains.</title>
        <authorList>
            <person name="Thakur S."/>
            <person name="Wang P.W."/>
            <person name="Gong Y."/>
            <person name="Weir B.S."/>
            <person name="Guttman D.S."/>
        </authorList>
    </citation>
    <scope>NUCLEOTIDE SEQUENCE [LARGE SCALE GENOMIC DNA]</scope>
    <source>
        <strain evidence="1 2">ICMP9150</strain>
    </source>
</reference>
<organism evidence="1 2">
    <name type="scientific">Pseudomonas amygdali pv. dendropanacis</name>
    <dbReference type="NCBI Taxonomy" id="235272"/>
    <lineage>
        <taxon>Bacteria</taxon>
        <taxon>Pseudomonadati</taxon>
        <taxon>Pseudomonadota</taxon>
        <taxon>Gammaproteobacteria</taxon>
        <taxon>Pseudomonadales</taxon>
        <taxon>Pseudomonadaceae</taxon>
        <taxon>Pseudomonas</taxon>
        <taxon>Pseudomonas amygdali</taxon>
    </lineage>
</organism>
<dbReference type="Gene3D" id="1.20.200.10">
    <property type="entry name" value="Fumarase/aspartase (Central domain)"/>
    <property type="match status" value="1"/>
</dbReference>
<keyword evidence="1" id="KW-0456">Lyase</keyword>
<dbReference type="PATRIC" id="fig|235272.12.peg.822"/>